<protein>
    <submittedName>
        <fullName evidence="2">Cold-shock-like DNA binding protein</fullName>
    </submittedName>
</protein>
<comment type="caution">
    <text evidence="2">The sequence shown here is derived from an EMBL/GenBank/DDBJ whole genome shotgun (WGS) entry which is preliminary data.</text>
</comment>
<sequence>MQVEPQVTFRGVEPSPHVEAKIRERIEKLEEFHGRITACQVTVEVPHRHGQKGEIYKISIDIQVPGRDIVVNREPGKNHAHEDILVAVRDAFDAAQRQHEDHVRKTGGVHVKSHPGKAKGKVTDLFRDEAYGFIEEASGQRFFFRADSVTGDDWPRIEIGSTVHFTEMEGEEGPHAVAVTIM</sequence>
<dbReference type="SUPFAM" id="SSF50249">
    <property type="entry name" value="Nucleic acid-binding proteins"/>
    <property type="match status" value="1"/>
</dbReference>
<evidence type="ECO:0000259" key="1">
    <source>
        <dbReference type="Pfam" id="PF00313"/>
    </source>
</evidence>
<proteinExistence type="predicted"/>
<feature type="domain" description="CSD" evidence="1">
    <location>
        <begin position="119"/>
        <end position="180"/>
    </location>
</feature>
<dbReference type="InterPro" id="IPR003489">
    <property type="entry name" value="RHF/RaiA"/>
</dbReference>
<dbReference type="InterPro" id="IPR036567">
    <property type="entry name" value="RHF-like"/>
</dbReference>
<dbReference type="InterPro" id="IPR002059">
    <property type="entry name" value="CSP_DNA-bd"/>
</dbReference>
<evidence type="ECO:0000313" key="2">
    <source>
        <dbReference type="EMBL" id="POF29446.1"/>
    </source>
</evidence>
<organism evidence="2 3">
    <name type="scientific">Roseibium marinum</name>
    <dbReference type="NCBI Taxonomy" id="281252"/>
    <lineage>
        <taxon>Bacteria</taxon>
        <taxon>Pseudomonadati</taxon>
        <taxon>Pseudomonadota</taxon>
        <taxon>Alphaproteobacteria</taxon>
        <taxon>Hyphomicrobiales</taxon>
        <taxon>Stappiaceae</taxon>
        <taxon>Roseibium</taxon>
    </lineage>
</organism>
<name>A0A2S3UP21_9HYPH</name>
<dbReference type="GO" id="GO:0003676">
    <property type="term" value="F:nucleic acid binding"/>
    <property type="evidence" value="ECO:0007669"/>
    <property type="project" value="InterPro"/>
</dbReference>
<reference evidence="2 3" key="1">
    <citation type="submission" date="2018-01" db="EMBL/GenBank/DDBJ databases">
        <title>Genomic Encyclopedia of Archaeal and Bacterial Type Strains, Phase II (KMG-II): from individual species to whole genera.</title>
        <authorList>
            <person name="Goeker M."/>
        </authorList>
    </citation>
    <scope>NUCLEOTIDE SEQUENCE [LARGE SCALE GENOMIC DNA]</scope>
    <source>
        <strain evidence="2 3">DSM 17023</strain>
    </source>
</reference>
<dbReference type="Pfam" id="PF00313">
    <property type="entry name" value="CSD"/>
    <property type="match status" value="1"/>
</dbReference>
<dbReference type="OrthoDB" id="9782252at2"/>
<dbReference type="SUPFAM" id="SSF69754">
    <property type="entry name" value="Ribosome binding protein Y (YfiA homologue)"/>
    <property type="match status" value="1"/>
</dbReference>
<dbReference type="Pfam" id="PF02482">
    <property type="entry name" value="Ribosomal_S30AE"/>
    <property type="match status" value="1"/>
</dbReference>
<accession>A0A2S3UP21</accession>
<keyword evidence="3" id="KW-1185">Reference proteome</keyword>
<dbReference type="AlphaFoldDB" id="A0A2S3UP21"/>
<dbReference type="EMBL" id="PPCN01000009">
    <property type="protein sequence ID" value="POF29446.1"/>
    <property type="molecule type" value="Genomic_DNA"/>
</dbReference>
<evidence type="ECO:0000313" key="3">
    <source>
        <dbReference type="Proteomes" id="UP000236959"/>
    </source>
</evidence>
<dbReference type="Gene3D" id="3.30.160.100">
    <property type="entry name" value="Ribosome hibernation promotion factor-like"/>
    <property type="match status" value="1"/>
</dbReference>
<dbReference type="InterPro" id="IPR012340">
    <property type="entry name" value="NA-bd_OB-fold"/>
</dbReference>
<dbReference type="RefSeq" id="WP_103224121.1">
    <property type="nucleotide sequence ID" value="NZ_PPCN01000009.1"/>
</dbReference>
<dbReference type="Proteomes" id="UP000236959">
    <property type="component" value="Unassembled WGS sequence"/>
</dbReference>
<dbReference type="Gene3D" id="2.40.50.140">
    <property type="entry name" value="Nucleic acid-binding proteins"/>
    <property type="match status" value="1"/>
</dbReference>
<gene>
    <name evidence="2" type="ORF">CLV41_109222</name>
</gene>